<feature type="domain" description="Mediator of RNA polymerase II transcription subunit 25 von Willebrand factor type A" evidence="4">
    <location>
        <begin position="8"/>
        <end position="231"/>
    </location>
</feature>
<sequence>MASAAAAERQLVVAVEGTAALGPYWSTIVGDYVEKIVRSFCVNEVPGQKLAGAPPELALVVFHTHGPYSAFGVQRSGWTKDIDAFLSWLSGISFSGGGFSEASTCEGLAEALTILQGSPNTTQSHQNHEAQKHCILVAASNPYPLPTPVYCIPTQSTDHKENTESSKEPSIADAEAVAKSFAQCSVSLSVISPKQLPTLKAIYNAGKRNPRAADPSVDHAKNPHFLVLLSENFMEARTALSRPLHGNLAPNQTVTKMDTAPAVTMAGPTSNANPSVNGPMMGRQPVGVGGVSTATVKLEPATIPPMVSAPAFSHVTPISNVASQGISALQTSSPSLISQEANIANDNVQEHKPIIHPVQQSVRPGGHGSLLNNLSQVRLMNSTSLGGGATSMGLPNIGATPIQVHMSNMISSGMTSTPSVISSMSGPGQPISTQQMVQSTALGSFGSNTSTVSGNSNIAVSSSLPSIQSSMSMGQSVQPVAQGGLMAGSQLGQGGSAANQNVSGLGPTAISSALAMMPTPGMAQSTGVNSLGVTNNSAMNMPIGQHPNAQQPPPKYVKIWEGTLSGQRQGQPVFICKLEGYRSGTASETLAADWPETMQIVRLIAQEHMNNKQYVGKADFLVFRTLNQHGFLGQLQEKKLCAVIQLPSQTLLLSMSDKAGRLIGMLFPGDMVVFKPQVSTQQPQMQQQQQLQQQQHLQQQQLQQQQHMHMQPQGLPLQQQQPAQMQPMQQQQAQMQPMQQQTQMQPMQQQTQMQPMQQHPPQMQPMQHQQQPQMQAMQHQQQPQMQAMQHQQPQQQQQMQQMQHQQQQMQPMQHQQQQQIPLQQQQQQMQQHQQQQMQQIQQQQHQQQQMQQMQPQQQQQQPPQMVGTGMGQQYMQGHNRAVQMMQGKIAQQGPGSMPGGGFLP</sequence>
<organism evidence="5">
    <name type="scientific">Panicum hallii</name>
    <dbReference type="NCBI Taxonomy" id="206008"/>
    <lineage>
        <taxon>Eukaryota</taxon>
        <taxon>Viridiplantae</taxon>
        <taxon>Streptophyta</taxon>
        <taxon>Embryophyta</taxon>
        <taxon>Tracheophyta</taxon>
        <taxon>Spermatophyta</taxon>
        <taxon>Magnoliopsida</taxon>
        <taxon>Liliopsida</taxon>
        <taxon>Poales</taxon>
        <taxon>Poaceae</taxon>
        <taxon>PACMAD clade</taxon>
        <taxon>Panicoideae</taxon>
        <taxon>Panicodae</taxon>
        <taxon>Paniceae</taxon>
        <taxon>Panicinae</taxon>
        <taxon>Panicum</taxon>
        <taxon>Panicum sect. Panicum</taxon>
    </lineage>
</organism>
<dbReference type="Pfam" id="PF11265">
    <property type="entry name" value="Med25_VWA"/>
    <property type="match status" value="1"/>
</dbReference>
<evidence type="ECO:0000256" key="2">
    <source>
        <dbReference type="ARBA" id="ARBA00019694"/>
    </source>
</evidence>
<dbReference type="PANTHER" id="PTHR12433">
    <property type="entry name" value="MEDIATOR OF RNA POLYMERASE II TRANSCRIPTION SUBUNIT 25"/>
    <property type="match status" value="1"/>
</dbReference>
<accession>A0A2S3GYX8</accession>
<evidence type="ECO:0000259" key="4">
    <source>
        <dbReference type="Pfam" id="PF11265"/>
    </source>
</evidence>
<dbReference type="Proteomes" id="UP000243499">
    <property type="component" value="Chromosome 2"/>
</dbReference>
<dbReference type="AlphaFoldDB" id="A0A2S3GYX8"/>
<comment type="similarity">
    <text evidence="1">Belongs to the Mediator complex subunit 25 family.</text>
</comment>
<evidence type="ECO:0000256" key="3">
    <source>
        <dbReference type="SAM" id="MobiDB-lite"/>
    </source>
</evidence>
<gene>
    <name evidence="5" type="ORF">PAHAL_2G220700</name>
</gene>
<name>A0A2S3GYX8_9POAL</name>
<dbReference type="GO" id="GO:0045944">
    <property type="term" value="P:positive regulation of transcription by RNA polymerase II"/>
    <property type="evidence" value="ECO:0007669"/>
    <property type="project" value="TreeGrafter"/>
</dbReference>
<dbReference type="PANTHER" id="PTHR12433:SF11">
    <property type="entry name" value="MEDIATOR OF RNA POLYMERASE II TRANSCRIPTION SUBUNIT 25"/>
    <property type="match status" value="1"/>
</dbReference>
<protein>
    <recommendedName>
        <fullName evidence="2">Mediator of RNA polymerase II transcription subunit 25</fullName>
    </recommendedName>
</protein>
<evidence type="ECO:0000256" key="1">
    <source>
        <dbReference type="ARBA" id="ARBA00009102"/>
    </source>
</evidence>
<feature type="region of interest" description="Disordered" evidence="3">
    <location>
        <begin position="698"/>
        <end position="821"/>
    </location>
</feature>
<proteinExistence type="inferred from homology"/>
<dbReference type="GO" id="GO:0005667">
    <property type="term" value="C:transcription regulator complex"/>
    <property type="evidence" value="ECO:0007669"/>
    <property type="project" value="TreeGrafter"/>
</dbReference>
<feature type="compositionally biased region" description="Low complexity" evidence="3">
    <location>
        <begin position="849"/>
        <end position="865"/>
    </location>
</feature>
<evidence type="ECO:0000313" key="5">
    <source>
        <dbReference type="EMBL" id="PAN11835.1"/>
    </source>
</evidence>
<reference evidence="5" key="1">
    <citation type="submission" date="2018-04" db="EMBL/GenBank/DDBJ databases">
        <title>WGS assembly of Panicum hallii.</title>
        <authorList>
            <person name="Lovell J."/>
            <person name="Jenkins J."/>
            <person name="Lowry D."/>
            <person name="Mamidi S."/>
            <person name="Sreedasyam A."/>
            <person name="Weng X."/>
            <person name="Barry K."/>
            <person name="Bonette J."/>
            <person name="Campitelli B."/>
            <person name="Daum C."/>
            <person name="Gordon S."/>
            <person name="Gould B."/>
            <person name="Lipzen A."/>
            <person name="Macqueen A."/>
            <person name="Palacio-Mejia J."/>
            <person name="Plott C."/>
            <person name="Shakirov E."/>
            <person name="Shu S."/>
            <person name="Yoshinaga Y."/>
            <person name="Zane M."/>
            <person name="Rokhsar D."/>
            <person name="Grimwood J."/>
            <person name="Schmutz J."/>
            <person name="Juenger T."/>
        </authorList>
    </citation>
    <scope>NUCLEOTIDE SEQUENCE [LARGE SCALE GENOMIC DNA]</scope>
    <source>
        <strain evidence="5">FIL2</strain>
    </source>
</reference>
<feature type="region of interest" description="Disordered" evidence="3">
    <location>
        <begin position="849"/>
        <end position="871"/>
    </location>
</feature>
<dbReference type="GO" id="GO:0016592">
    <property type="term" value="C:mediator complex"/>
    <property type="evidence" value="ECO:0007669"/>
    <property type="project" value="TreeGrafter"/>
</dbReference>
<dbReference type="Gramene" id="PAN11835">
    <property type="protein sequence ID" value="PAN11835"/>
    <property type="gene ID" value="PAHAL_2G220700"/>
</dbReference>
<dbReference type="EMBL" id="CM008047">
    <property type="protein sequence ID" value="PAN11835.1"/>
    <property type="molecule type" value="Genomic_DNA"/>
</dbReference>
<dbReference type="InterPro" id="IPR021419">
    <property type="entry name" value="Mediator_Med25_VWA"/>
</dbReference>